<accession>A8G0X0</accession>
<dbReference type="Gene3D" id="2.60.40.3440">
    <property type="match status" value="16"/>
</dbReference>
<dbReference type="InterPro" id="IPR041339">
    <property type="entry name" value="Ig-like_bac"/>
</dbReference>
<dbReference type="PANTHER" id="PTHR34677:SF3">
    <property type="entry name" value="BACTERIAL IG-LIKE DOMAIN-CONTAINING PROTEIN"/>
    <property type="match status" value="1"/>
</dbReference>
<dbReference type="InterPro" id="IPR018511">
    <property type="entry name" value="Hemolysin-typ_Ca-bd_CS"/>
</dbReference>
<dbReference type="HOGENOM" id="CLU_223883_0_0_6"/>
<dbReference type="Pfam" id="PF17892">
    <property type="entry name" value="Cadherin_5"/>
    <property type="match status" value="1"/>
</dbReference>
<dbReference type="Pfam" id="PF18200">
    <property type="entry name" value="Big_11"/>
    <property type="match status" value="6"/>
</dbReference>
<dbReference type="InterPro" id="IPR002035">
    <property type="entry name" value="VWF_A"/>
</dbReference>
<protein>
    <submittedName>
        <fullName evidence="4">Putative outer membrane adhesin like protein</fullName>
    </submittedName>
</protein>
<dbReference type="KEGG" id="sse:Ssed_4139"/>
<evidence type="ECO:0000259" key="3">
    <source>
        <dbReference type="PROSITE" id="PS50234"/>
    </source>
</evidence>
<dbReference type="NCBIfam" id="NF012211">
    <property type="entry name" value="tand_rpt_95"/>
    <property type="match status" value="23"/>
</dbReference>
<dbReference type="PROSITE" id="PS00330">
    <property type="entry name" value="HEMOLYSIN_CALCIUM"/>
    <property type="match status" value="3"/>
</dbReference>
<dbReference type="GO" id="GO:0005509">
    <property type="term" value="F:calcium ion binding"/>
    <property type="evidence" value="ECO:0007669"/>
    <property type="project" value="InterPro"/>
</dbReference>
<proteinExistence type="predicted"/>
<dbReference type="PANTHER" id="PTHR34677">
    <property type="match status" value="1"/>
</dbReference>
<dbReference type="Pfam" id="PF17963">
    <property type="entry name" value="Big_9"/>
    <property type="match status" value="16"/>
</dbReference>
<dbReference type="SMART" id="SM00327">
    <property type="entry name" value="VWA"/>
    <property type="match status" value="1"/>
</dbReference>
<dbReference type="InterPro" id="IPR040853">
    <property type="entry name" value="RapA2_cadherin-like"/>
</dbReference>
<keyword evidence="1" id="KW-0106">Calcium</keyword>
<dbReference type="InterPro" id="IPR036465">
    <property type="entry name" value="vWFA_dom_sf"/>
</dbReference>
<dbReference type="eggNOG" id="COG5184">
    <property type="taxonomic scope" value="Bacteria"/>
</dbReference>
<feature type="domain" description="VWFA" evidence="3">
    <location>
        <begin position="3582"/>
        <end position="3714"/>
    </location>
</feature>
<sequence length="4122" mass="425412">MLANGNVTIEIANGKQTIAPGEQLPKGSTLYIEDGAEVEIAFEDGTTYSNLASAAQDSEEAITDSASSALDEIQALQDLIASGEDPTAGLPDTAAGAGTAGNQGGTDFISLSRSGNETIASSGFATDGSSQSEFSADGNLDESVIDNPSELIDDTNTIDEDGLATGNVLDNDSDVDSDLSVITFEVNGDTYLAGTEVTLEGGTLVIGEDGSYTFTPDENWNGSVPVITYTTNTGSTATLTIEVTPVDDASVLVNDSNTIDEDSVATGNVLDNDSDVDNELTVASFEVNGTSYSAGTEVTLEGGTLVVGEDGGYTFTPDENWNGSVPVITYTTNTGSTATLTIEVTPVDDASVLANDSNTIDEDTVATGNVLDNDSDVDNELTVASFEVNGTSYTAGTEVTLEGGTLVIGEDGSYTFTPDENWNGSVPVITYTTNTGSTATLTIEVSPVDDASVLANDSNTIDEDTVATGNVLDNDSDVDNELTVASFEVNGTSYTAGTEVTLEGGTLVIGEDGSYTFTPDENWNGSVPVITYTTNTGSTATLTIEVNPVDDASVLVNDSNTIDEDSVATGNVLDNDSDVDNELTVASFEVYGTSYTAGTEVTLEGGTLVISEDGSYTFTPDENWNGSVPVITYTTNTGSTATLTIEVNPVDDASVLVNDSNTIAEDSVARGNVLSNDSDVDNELTVTSFTVNGSTHTAGTQVTLADGSLVINSNGSYTFTPNEDWNGSVPVITYTTNTGSSATLSIVVSPVNDAPVAENDSFSVDEGGAVNGNVITHMDGDGIQDSDGGDGAALFVTQVNGNDLTFDQDGWASVDVANGTLRIKADGTFEFQHNGSDPSQTDPSFVYTLSDGTDSDTATVTISVGAVNDKPVAENDSFSVDEGAMVFGNVITHDDGDGIRDSDGGDGAGLFVTHVGTTLLTFDSEGWSQELTVANGTLFIKADGTFKYTHDGSDPSQTDPSFTYTISDGSDVDTASVTFSVTNNDEGVTAGDDDYTVLEDGSVTLNLLGNDVAPDGGLAIQSINGITLTGLAQNIAVANGTVVIADNGTMTFEPTDNYYGPVSFDYIATDADGDTDTGTVSITVTNNDEGVTAGDDDYTVLEDGSVTLNLLGNDVAPDGGLAIQSINGITLTGLAQNIAVANGTVVIADNGTMTFEPTDNYYGPVSFDYIATDADGDTDTGTVSITVTNNDEGVTAGDDDYTVLEDGSVTLNLLGNDVAPDGGLAIQSINGITLTGLAQNIAVANGTVVIADNGTMTFEPTDNYYGPVSFDYIATDADGDTDTGTVSITVTNNDEGVTAGDDDYTVLEDGSVTLNLLGNDVAPDGGLAIQSINGITLTGLAQNIAVANGTVVIADNGTMTFEPTDNYYGPVSFDYIATDADGDTDTGTVSITVTNNDEGVTAGDDDYTVLEDGSVTLNLLGNDVAPDGGLAIQSINGITLTGLAQNIAVANGTVVIADNGTMTFEPTDNYYGPVSFDYIATDADGDTDTGTVSITVTNNDEGVTAGDDDYTVLEDGSVTLNLLGNDVAPDGGLAIQSINGITLTGLAQNIAVANGTVVIADNGTMTFEPTDNYYGPVSFDYIATDADGDTDTGTVSITVTNNDEGVTAGDDDYTVLEDGSVTLNLLGNDVAPDGGLAIQSINGITLTGLAQNIAVANGTVVIADNGTMTFEPTDNYYGPVSFDYIATDADGDTDTGTVSITVTNNDEGVTAGDDDYTVLEDGSVTLNLLGNDVAPDGGLAIQSINGITLTGLAQNIAVANGTVVIADNGTMTFEPTDNYYGPVSFDYIATDADGDTDTGTVSITVTNNDEGVTAGDDDYTVLEDGSVTLNLLGNDVAPDGGLAIQSINGITLTGLAQNIAVANGTVVIADNGTMTFEPTDNYYGPVSFDYIATDADGDTDTGTVSITVTNNDEGVTAGDDDYTVLEDGSVTLNLLGNDVAPDGGLAIQSINGITLTGLAQNIAVANGTVVIADNGTMTFEPTDNYYGPVSFDYIATDADGDTDTGTVSITVTNNDEGVTAGDDDYTVLEDGSVTLNLLGNDVAPDGGLAIQSINGITLTGLAQNIAVANGTVVIADNGTMTFEPTDNYYGPVSFDYIATDADGDTDTGTVSITVTNNDEGVTAGDDDYTVLEDGSVTLNLLGNDVAPDGGLAIQSINGITLTGLAQNIAVANGTVVIADNGTMTFEPTDNYYGPVSFDYIATDADGDTDTGTVSITVTNNDEGVTAGDDDYTVLEDGSVTLNLLGNDVAPDGGLAIQSINGITLTGLAQNIAVANGTVVIADNGTMTFEPTDSYYGPVSFDYIATDADGDTDTGTVSITVTNNDEGVTAGDDDYTVLEDGSVTLNLLGNDVAPDGGLAIQSINGITLTGLAQNIAVANGTVVIADNGTMTFEPTDNYYGPVSFDYIATDADGDTDTGTVSITVTNNDEGVTAGDDDYTVLEDGSVTLNLLGNDVAPDGGLAIQSINGITLTGLAQNIAVANGTVVIADNGTMTFEPTDNYYGPVSFDYIATDADGDTDTGTVSITVTPEGDAFDDASEEVEIAEDSALHNGDLLAGTNSVDGDVSLAEFTVDGSTYTFSASVTSHTVNLDAGTLIINQNGTYSFDSADNWNGTVPTVDYTVSDGDSNNDSTLTITVTPIISAGNPVELFVDDADTISSTTDSHSMALSFSAGTEAVHQFTFGDDFSEISVNGLDGELTWAINDSGHLIGSLGGNALIQLELSDTTIAAGTTGAVTVSVTLLDNLPHGASADSLTINGITVVASGTSGATAEGIVNVTVNDDQVVADVADSQAENAAQTILGSMTVSGADTDYSANLMGNITGNTNHDGQSDFVDSGLTTGGETIYYFVDPDQPDVLIGYTDSSADASSYSANGNQTQIFTLRVDPNSGESGEYVLDLKDSITLIQETTVDLSGNIVAGNDGDLFIYLDSTAEYADSASASKSVLCTITATTNGGATATVNNSNNGIGVGSRGGPGAGKDISDSDVLILSFNQTITTDIQITLSNNSGTVFDGNATFYVEGKNALGVKTVLDFTGTSEEFATALSNSSIVEVDLITLSKAVGGEDFNLQGLSTDSIIIDSAGTTLDFTVDIIDSDGDVDNDNDFSVILNAPTSLSVLTANAVAQLDEATLLSDAADNDKETLLFKAGDTEINSFTFGDTNNIEVYGIRQPMEWRIEGGNLIGSMNGRGDLLKLTLDWDAIASGQQGSVILDAELLGKFPHNIDVDDLLVTGIQVIATDGSGESATSNVTVSVADHNRAPDAENDNFGGLTSHYYGYNDSKAYGDKDGGNLNLLSQVNTFINKNAPDATFTATTLNYAYGGGDLGTGTSLQNFLGTDAASLSNDPGNSTDAILHMQGNVQLDAGKYGLRVTADDGYSIKVDGVVVAQYSKIQSQHTKSPGDDGHIYFDIETAGLHEIEIVYWDQGGAYVFNVELGQFDQNNQQIGDYSQLGDQVLTPPLAVMEDTPFTFSASSILGNDSDPDGDALSIIDVMNAEHGTVSLDANGNVVFTPEEGYTGAASYQYTISDPSGLTDTATVTFDVVPSRGYGQNTGTDGNNDIQGTSNHDVIVSDTTGLQIVSGENYNIAFILDSSGSMGNTNVTSAKEQLLEVFNTLKASATSVHSGVVNVLLVDFNNGTKANVSVNLADNNAISNLTDVLSTIASDGGRTNYESAFETTTNWFNSGTASENTGTNLTYFITDGEPNNYNVDQTPEELRAYDSYYESKQLSDLLDTYIEGQELIYNNKVIIDEYGNTYYWSNSNGSWSSHQTGTIKLGADGNYTVAEIAYGDDQAETEALAAFDVLNIVSEVKAIGIGNGIDLDDLTPYDSDGLAHHNIKADEIASVILGSEEVLLQGDDTVNAGEGNDIIFGDLVSFENIEGQGYSALQKFVASQLENVETTDVTVKDVHNFITNNPDMFNLANNDDGDDKLYGGQGKDILFGQGGDDTLDGGTGSDHLIGGVGIDTLIGGLGDDTLTGDGPTGPTSADTFVWSAGSTGTDHITDFKLGEDKLDLSDLLHVESGHQLAEYLHFTVDNTTSTPSTSIDIDADLNGIYEQHIVLDGVDLSDAFGDSEGAIIQGLLGDNGNGALIISNSTDETTSSTTFAEAPGSNSYSDDDQITYLLP</sequence>
<dbReference type="Pfam" id="PF17803">
    <property type="entry name" value="Cadherin_4"/>
    <property type="match status" value="1"/>
</dbReference>
<dbReference type="InterPro" id="IPR001343">
    <property type="entry name" value="Hemolysn_Ca-bd"/>
</dbReference>
<dbReference type="InterPro" id="IPR047777">
    <property type="entry name" value="LapA-like_RM"/>
</dbReference>
<dbReference type="InterPro" id="IPR041690">
    <property type="entry name" value="Cadherin_5"/>
</dbReference>
<dbReference type="STRING" id="425104.Ssed_4139"/>
<dbReference type="NCBIfam" id="NF033682">
    <property type="entry name" value="retention_LapA"/>
    <property type="match status" value="1"/>
</dbReference>
<evidence type="ECO:0000313" key="4">
    <source>
        <dbReference type="EMBL" id="ABV38743.1"/>
    </source>
</evidence>
<keyword evidence="5" id="KW-1185">Reference proteome</keyword>
<dbReference type="InterPro" id="IPR011049">
    <property type="entry name" value="Serralysin-like_metalloprot_C"/>
</dbReference>
<evidence type="ECO:0000313" key="5">
    <source>
        <dbReference type="Proteomes" id="UP000002015"/>
    </source>
</evidence>
<dbReference type="Gene3D" id="3.40.50.410">
    <property type="entry name" value="von Willebrand factor, type A domain"/>
    <property type="match status" value="1"/>
</dbReference>
<evidence type="ECO:0000256" key="2">
    <source>
        <dbReference type="SAM" id="MobiDB-lite"/>
    </source>
</evidence>
<dbReference type="EMBL" id="CP000821">
    <property type="protein sequence ID" value="ABV38743.1"/>
    <property type="molecule type" value="Genomic_DNA"/>
</dbReference>
<name>A8G0X0_SHESH</name>
<dbReference type="eggNOG" id="COG2304">
    <property type="taxonomic scope" value="Bacteria"/>
</dbReference>
<evidence type="ECO:0000256" key="1">
    <source>
        <dbReference type="ARBA" id="ARBA00022837"/>
    </source>
</evidence>
<organism evidence="4 5">
    <name type="scientific">Shewanella sediminis (strain HAW-EB3)</name>
    <dbReference type="NCBI Taxonomy" id="425104"/>
    <lineage>
        <taxon>Bacteria</taxon>
        <taxon>Pseudomonadati</taxon>
        <taxon>Pseudomonadota</taxon>
        <taxon>Gammaproteobacteria</taxon>
        <taxon>Alteromonadales</taxon>
        <taxon>Shewanellaceae</taxon>
        <taxon>Shewanella</taxon>
    </lineage>
</organism>
<dbReference type="Proteomes" id="UP000002015">
    <property type="component" value="Chromosome"/>
</dbReference>
<reference evidence="4 5" key="1">
    <citation type="submission" date="2007-08" db="EMBL/GenBank/DDBJ databases">
        <title>Complete sequence of Shewanella sediminis HAW-EB3.</title>
        <authorList>
            <consortium name="US DOE Joint Genome Institute"/>
            <person name="Copeland A."/>
            <person name="Lucas S."/>
            <person name="Lapidus A."/>
            <person name="Barry K."/>
            <person name="Glavina del Rio T."/>
            <person name="Dalin E."/>
            <person name="Tice H."/>
            <person name="Pitluck S."/>
            <person name="Chertkov O."/>
            <person name="Brettin T."/>
            <person name="Bruce D."/>
            <person name="Detter J.C."/>
            <person name="Han C."/>
            <person name="Schmutz J."/>
            <person name="Larimer F."/>
            <person name="Land M."/>
            <person name="Hauser L."/>
            <person name="Kyrpides N."/>
            <person name="Kim E."/>
            <person name="Zhao J.-S."/>
            <person name="Richardson P."/>
        </authorList>
    </citation>
    <scope>NUCLEOTIDE SEQUENCE [LARGE SCALE GENOMIC DNA]</scope>
    <source>
        <strain evidence="4 5">HAW-EB3</strain>
    </source>
</reference>
<dbReference type="SUPFAM" id="SSF51120">
    <property type="entry name" value="beta-Roll"/>
    <property type="match status" value="1"/>
</dbReference>
<dbReference type="PROSITE" id="PS50234">
    <property type="entry name" value="VWFA"/>
    <property type="match status" value="1"/>
</dbReference>
<gene>
    <name evidence="4" type="ordered locus">Ssed_4139</name>
</gene>
<feature type="region of interest" description="Disordered" evidence="2">
    <location>
        <begin position="4095"/>
        <end position="4114"/>
    </location>
</feature>
<dbReference type="Pfam" id="PF00092">
    <property type="entry name" value="VWA"/>
    <property type="match status" value="1"/>
</dbReference>
<dbReference type="CDD" id="cd00198">
    <property type="entry name" value="vWFA"/>
    <property type="match status" value="1"/>
</dbReference>
<dbReference type="Gene3D" id="2.60.40.1200">
    <property type="match status" value="7"/>
</dbReference>
<dbReference type="SUPFAM" id="SSF53300">
    <property type="entry name" value="vWA-like"/>
    <property type="match status" value="1"/>
</dbReference>
<dbReference type="Pfam" id="PF00353">
    <property type="entry name" value="HemolysinCabind"/>
    <property type="match status" value="2"/>
</dbReference>
<dbReference type="eggNOG" id="COG2931">
    <property type="taxonomic scope" value="Bacteria"/>
</dbReference>